<dbReference type="PANTHER" id="PTHR30548:SF1">
    <property type="entry name" value="DEHYDRATASE SUBUNIT MJ0007-RELATED"/>
    <property type="match status" value="1"/>
</dbReference>
<organism evidence="4 5">
    <name type="scientific">Thermosediminibacter litoriperuensis</name>
    <dbReference type="NCBI Taxonomy" id="291989"/>
    <lineage>
        <taxon>Bacteria</taxon>
        <taxon>Bacillati</taxon>
        <taxon>Bacillota</taxon>
        <taxon>Clostridia</taxon>
        <taxon>Thermosediminibacterales</taxon>
        <taxon>Thermosediminibacteraceae</taxon>
        <taxon>Thermosediminibacter</taxon>
    </lineage>
</organism>
<comment type="cofactor">
    <cofactor evidence="1">
        <name>[4Fe-4S] cluster</name>
        <dbReference type="ChEBI" id="CHEBI:49883"/>
    </cofactor>
</comment>
<keyword evidence="5" id="KW-1185">Reference proteome</keyword>
<dbReference type="Pfam" id="PF06050">
    <property type="entry name" value="HGD-D"/>
    <property type="match status" value="1"/>
</dbReference>
<dbReference type="Gene3D" id="3.40.50.11900">
    <property type="match status" value="1"/>
</dbReference>
<keyword evidence="3" id="KW-0479">Metal-binding</keyword>
<sequence length="50" mass="5845">MKVCSIRREKAFSRPMQREGVPLLLIETDYSENDSEQIKTRVQAFLEMLG</sequence>
<reference evidence="4 5" key="1">
    <citation type="submission" date="2019-07" db="EMBL/GenBank/DDBJ databases">
        <title>Genomic Encyclopedia of Type Strains, Phase I: the one thousand microbial genomes (KMG-I) project.</title>
        <authorList>
            <person name="Kyrpides N."/>
        </authorList>
    </citation>
    <scope>NUCLEOTIDE SEQUENCE [LARGE SCALE GENOMIC DNA]</scope>
    <source>
        <strain evidence="4 5">DSM 16647</strain>
    </source>
</reference>
<accession>A0A5S5AWU7</accession>
<dbReference type="InterPro" id="IPR010327">
    <property type="entry name" value="FldB/FldC_alpha/beta"/>
</dbReference>
<dbReference type="Proteomes" id="UP000322294">
    <property type="component" value="Unassembled WGS sequence"/>
</dbReference>
<dbReference type="PANTHER" id="PTHR30548">
    <property type="entry name" value="2-HYDROXYGLUTARYL-COA DEHYDRATASE, D-COMPONENT-RELATED"/>
    <property type="match status" value="1"/>
</dbReference>
<proteinExistence type="inferred from homology"/>
<dbReference type="GO" id="GO:0016836">
    <property type="term" value="F:hydro-lyase activity"/>
    <property type="evidence" value="ECO:0007669"/>
    <property type="project" value="UniProtKB-ARBA"/>
</dbReference>
<dbReference type="AlphaFoldDB" id="A0A5S5AWU7"/>
<dbReference type="GO" id="GO:0051536">
    <property type="term" value="F:iron-sulfur cluster binding"/>
    <property type="evidence" value="ECO:0007669"/>
    <property type="project" value="UniProtKB-KW"/>
</dbReference>
<evidence type="ECO:0000313" key="4">
    <source>
        <dbReference type="EMBL" id="TYP57835.1"/>
    </source>
</evidence>
<keyword evidence="3" id="KW-0408">Iron</keyword>
<comment type="similarity">
    <text evidence="2">Belongs to the FldB/FldC dehydratase alpha/beta subunit family.</text>
</comment>
<name>A0A5S5AWU7_9FIRM</name>
<gene>
    <name evidence="4" type="ORF">LZ11_00493</name>
</gene>
<dbReference type="EMBL" id="VNHO01000004">
    <property type="protein sequence ID" value="TYP57835.1"/>
    <property type="molecule type" value="Genomic_DNA"/>
</dbReference>
<dbReference type="RefSeq" id="WP_246110678.1">
    <property type="nucleotide sequence ID" value="NZ_VNHO01000004.1"/>
</dbReference>
<evidence type="ECO:0000313" key="5">
    <source>
        <dbReference type="Proteomes" id="UP000322294"/>
    </source>
</evidence>
<keyword evidence="3" id="KW-0411">Iron-sulfur</keyword>
<protein>
    <submittedName>
        <fullName evidence="4">2-hydroxyglutaryl-CoA dehydratase D-component</fullName>
    </submittedName>
</protein>
<evidence type="ECO:0000256" key="1">
    <source>
        <dbReference type="ARBA" id="ARBA00001966"/>
    </source>
</evidence>
<comment type="caution">
    <text evidence="4">The sequence shown here is derived from an EMBL/GenBank/DDBJ whole genome shotgun (WGS) entry which is preliminary data.</text>
</comment>
<evidence type="ECO:0000256" key="3">
    <source>
        <dbReference type="ARBA" id="ARBA00023014"/>
    </source>
</evidence>
<evidence type="ECO:0000256" key="2">
    <source>
        <dbReference type="ARBA" id="ARBA00005806"/>
    </source>
</evidence>